<gene>
    <name evidence="3" type="ORF">I7X39_13140</name>
</gene>
<reference evidence="3" key="1">
    <citation type="submission" date="2020-12" db="EMBL/GenBank/DDBJ databases">
        <title>The genome sequence of Inhella sp. 1Y17.</title>
        <authorList>
            <person name="Liu Y."/>
        </authorList>
    </citation>
    <scope>NUCLEOTIDE SEQUENCE</scope>
    <source>
        <strain evidence="3">1Y17</strain>
    </source>
</reference>
<comment type="caution">
    <text evidence="3">The sequence shown here is derived from an EMBL/GenBank/DDBJ whole genome shotgun (WGS) entry which is preliminary data.</text>
</comment>
<name>A0A931J4W2_9BURK</name>
<dbReference type="RefSeq" id="WP_198111612.1">
    <property type="nucleotide sequence ID" value="NZ_JAEDAK010000008.1"/>
</dbReference>
<keyword evidence="4" id="KW-1185">Reference proteome</keyword>
<protein>
    <submittedName>
        <fullName evidence="3">DUF3619 family protein</fullName>
    </submittedName>
</protein>
<keyword evidence="2" id="KW-0472">Membrane</keyword>
<dbReference type="Pfam" id="PF12279">
    <property type="entry name" value="DUF3619"/>
    <property type="match status" value="1"/>
</dbReference>
<keyword evidence="2" id="KW-0812">Transmembrane</keyword>
<dbReference type="AlphaFoldDB" id="A0A931J4W2"/>
<dbReference type="Proteomes" id="UP000613266">
    <property type="component" value="Unassembled WGS sequence"/>
</dbReference>
<dbReference type="InterPro" id="IPR022064">
    <property type="entry name" value="DUF3619"/>
</dbReference>
<proteinExistence type="predicted"/>
<organism evidence="3 4">
    <name type="scientific">Inhella proteolytica</name>
    <dbReference type="NCBI Taxonomy" id="2795029"/>
    <lineage>
        <taxon>Bacteria</taxon>
        <taxon>Pseudomonadati</taxon>
        <taxon>Pseudomonadota</taxon>
        <taxon>Betaproteobacteria</taxon>
        <taxon>Burkholderiales</taxon>
        <taxon>Sphaerotilaceae</taxon>
        <taxon>Inhella</taxon>
    </lineage>
</organism>
<evidence type="ECO:0000313" key="4">
    <source>
        <dbReference type="Proteomes" id="UP000613266"/>
    </source>
</evidence>
<evidence type="ECO:0000256" key="1">
    <source>
        <dbReference type="SAM" id="MobiDB-lite"/>
    </source>
</evidence>
<keyword evidence="2" id="KW-1133">Transmembrane helix</keyword>
<dbReference type="EMBL" id="JAEDAK010000008">
    <property type="protein sequence ID" value="MBH9577843.1"/>
    <property type="molecule type" value="Genomic_DNA"/>
</dbReference>
<feature type="compositionally biased region" description="Basic and acidic residues" evidence="1">
    <location>
        <begin position="136"/>
        <end position="155"/>
    </location>
</feature>
<feature type="transmembrane region" description="Helical" evidence="2">
    <location>
        <begin position="81"/>
        <end position="101"/>
    </location>
</feature>
<feature type="region of interest" description="Disordered" evidence="1">
    <location>
        <begin position="118"/>
        <end position="155"/>
    </location>
</feature>
<evidence type="ECO:0000313" key="3">
    <source>
        <dbReference type="EMBL" id="MBH9577843.1"/>
    </source>
</evidence>
<accession>A0A931J4W2</accession>
<evidence type="ECO:0000256" key="2">
    <source>
        <dbReference type="SAM" id="Phobius"/>
    </source>
</evidence>
<sequence length="155" mass="16380">MKPNQTMTDDAVDQAGRALAQSLKAEADQLPPEIQARLEGARAQALAAARAAREASAVQADASGQAVLSGGPGGRKRFGAAWLPALVLVLGLVALAQGQWFQQVLGISEVDTELLKDQLPPNAYGDPGFNEYLDEDAQKTDKEARPEDDQKDEGA</sequence>